<dbReference type="RefSeq" id="WP_096609432.1">
    <property type="nucleotide sequence ID" value="NZ_NWVD01000001.1"/>
</dbReference>
<evidence type="ECO:0000259" key="13">
    <source>
        <dbReference type="PROSITE" id="PS51379"/>
    </source>
</evidence>
<proteinExistence type="inferred from homology"/>
<comment type="catalytic activity">
    <reaction evidence="10">
        <text>(R)-2-hydroxyglutarate + A = 2-oxoglutarate + AH2</text>
        <dbReference type="Rhea" id="RHEA:38295"/>
        <dbReference type="ChEBI" id="CHEBI:13193"/>
        <dbReference type="ChEBI" id="CHEBI:15801"/>
        <dbReference type="ChEBI" id="CHEBI:16810"/>
        <dbReference type="ChEBI" id="CHEBI:17499"/>
        <dbReference type="EC" id="1.1.99.39"/>
    </reaction>
    <physiologicalReaction direction="left-to-right" evidence="10">
        <dbReference type="Rhea" id="RHEA:38296"/>
    </physiologicalReaction>
</comment>
<keyword evidence="8" id="KW-0411">Iron-sulfur</keyword>
<dbReference type="Gene3D" id="3.30.465.10">
    <property type="match status" value="1"/>
</dbReference>
<dbReference type="Gene3D" id="3.30.70.2740">
    <property type="match status" value="1"/>
</dbReference>
<dbReference type="Pfam" id="PF01565">
    <property type="entry name" value="FAD_binding_4"/>
    <property type="match status" value="1"/>
</dbReference>
<dbReference type="Proteomes" id="UP000218784">
    <property type="component" value="Unassembled WGS sequence"/>
</dbReference>
<dbReference type="InterPro" id="IPR004113">
    <property type="entry name" value="FAD-bd_oxidored_4_C"/>
</dbReference>
<dbReference type="AlphaFoldDB" id="A0A2A4I1B6"/>
<evidence type="ECO:0000256" key="10">
    <source>
        <dbReference type="ARBA" id="ARBA00051291"/>
    </source>
</evidence>
<dbReference type="Gene3D" id="1.10.1060.10">
    <property type="entry name" value="Alpha-helical ferredoxin"/>
    <property type="match status" value="1"/>
</dbReference>
<sequence length="966" mass="103426">MAEATGAAVARLFAELGAAGFGGDRESGVGARHVASTDNSIYQLLPAAIVYPRSGDDVTTLVQALRRSGAPLSLTARGGDTGTNGQSLNTGVIVDFGRHMRGIGAFDPVANTVVVEPGVVLDQLNAFLAPHGRFFPPMVSTASRATIGGMVATDASGKGSRRWGKTSDYIAAIDLTLADGTSWRAEPMTRAAAEEIARGTGIVADIHREVLRIVTTRADEIAAIFPRMNRGLTGYNLQRTWDAGSDRFFLGYLLAGSEGTLALTRSITLNVAARPRRRALAVIRYDTFDGAMRDVQRLIAAGPDAIEIIDDKILGVARSDIIWTGVEALLGGTGDRPVAAMNFVEFTGDDDAAIAAGLDRLAVIGPAGDCRIVRDAAQIRQLWSLREKSVGLLARLGGARQGIPFVEDTAVPPERLADYVAEFRALLDRHNLQYGMFGHADVGCLHVRPFLDLRDPAQAALIRPISDAVAQLTKSYGGLLWGEHGRGFRGEYSPLFFGDLYPELVQLKTVFDPDNRLNPGKLAAPAGHAVDRIDGVPLRADADRDIADANAQAFDRAVACNGNGACHAWDALDVMCPSYKATRDRAQSPKGRAALLRSWARLDSIADPTPAERAERDAIAADTRRSLSTCLSCKACTTLCPVKVDIPTMKSRFAARTTRRRPLRHHVLARMEPMLAVARRMPAVANLMLGTRAARAALARLGYVDLPRFAVADTRTLPPVATTAAVAALPPERRATTVVLVEDSFTASFDGSVLPAAARVLSACGFTVMRLPARSNGKALHLIGMRDRFARIARARVAEARELAATGVRLVGLDAATALMFSQEFTELTGESVDVAGLESVLAHGNPVRQVDSGVEPCRLLGPYRLLGHCTEQALRPLALAGWATALARFGIAAQPVRTGCCGMAGLFGHETAQQRLSKEIFALSWAEATRDDWVLATGFSCRCQTARMTGRRPLHPVELIDRILA</sequence>
<keyword evidence="5" id="KW-0274">FAD</keyword>
<evidence type="ECO:0000256" key="2">
    <source>
        <dbReference type="ARBA" id="ARBA00022485"/>
    </source>
</evidence>
<dbReference type="EMBL" id="NWVD01000001">
    <property type="protein sequence ID" value="PCG09969.1"/>
    <property type="molecule type" value="Genomic_DNA"/>
</dbReference>
<feature type="domain" description="FAD-binding PCMH-type" evidence="14">
    <location>
        <begin position="42"/>
        <end position="274"/>
    </location>
</feature>
<evidence type="ECO:0000256" key="7">
    <source>
        <dbReference type="ARBA" id="ARBA00023004"/>
    </source>
</evidence>
<comment type="caution">
    <text evidence="15">The sequence shown here is derived from an EMBL/GenBank/DDBJ whole genome shotgun (WGS) entry which is preliminary data.</text>
</comment>
<keyword evidence="7" id="KW-0408">Iron</keyword>
<keyword evidence="2" id="KW-0004">4Fe-4S</keyword>
<accession>A0A2A4I1B6</accession>
<keyword evidence="4" id="KW-0479">Metal-binding</keyword>
<comment type="cofactor">
    <cofactor evidence="1">
        <name>FAD</name>
        <dbReference type="ChEBI" id="CHEBI:57692"/>
    </cofactor>
</comment>
<dbReference type="SUPFAM" id="SSF46548">
    <property type="entry name" value="alpha-helical ferredoxin"/>
    <property type="match status" value="1"/>
</dbReference>
<dbReference type="FunFam" id="3.30.70.2740:FF:000003">
    <property type="entry name" value="Oxidoreductase, FAD-binding, putative"/>
    <property type="match status" value="1"/>
</dbReference>
<keyword evidence="16" id="KW-1185">Reference proteome</keyword>
<dbReference type="InterPro" id="IPR036318">
    <property type="entry name" value="FAD-bd_PCMH-like_sf"/>
</dbReference>
<evidence type="ECO:0000256" key="6">
    <source>
        <dbReference type="ARBA" id="ARBA00023002"/>
    </source>
</evidence>
<dbReference type="GO" id="GO:0051539">
    <property type="term" value="F:4 iron, 4 sulfur cluster binding"/>
    <property type="evidence" value="ECO:0007669"/>
    <property type="project" value="UniProtKB-KW"/>
</dbReference>
<dbReference type="SUPFAM" id="SSF55103">
    <property type="entry name" value="FAD-linked oxidases, C-terminal domain"/>
    <property type="match status" value="1"/>
</dbReference>
<feature type="domain" description="4Fe-4S ferredoxin-type" evidence="13">
    <location>
        <begin position="621"/>
        <end position="652"/>
    </location>
</feature>
<dbReference type="PROSITE" id="PS00198">
    <property type="entry name" value="4FE4S_FER_1"/>
    <property type="match status" value="1"/>
</dbReference>
<evidence type="ECO:0000256" key="1">
    <source>
        <dbReference type="ARBA" id="ARBA00001974"/>
    </source>
</evidence>
<dbReference type="InterPro" id="IPR017896">
    <property type="entry name" value="4Fe4S_Fe-S-bd"/>
</dbReference>
<evidence type="ECO:0000313" key="15">
    <source>
        <dbReference type="EMBL" id="PCG09969.1"/>
    </source>
</evidence>
<dbReference type="PROSITE" id="PS51379">
    <property type="entry name" value="4FE4S_FER_2"/>
    <property type="match status" value="1"/>
</dbReference>
<dbReference type="GO" id="GO:0046872">
    <property type="term" value="F:metal ion binding"/>
    <property type="evidence" value="ECO:0007669"/>
    <property type="project" value="UniProtKB-KW"/>
</dbReference>
<reference evidence="15 16" key="1">
    <citation type="submission" date="2017-09" db="EMBL/GenBank/DDBJ databases">
        <title>Sphingomonas ginsenosidimutans KACC 14949, whole genome shotgun sequence.</title>
        <authorList>
            <person name="Feng G."/>
            <person name="Zhu H."/>
        </authorList>
    </citation>
    <scope>NUCLEOTIDE SEQUENCE [LARGE SCALE GENOMIC DNA]</scope>
    <source>
        <strain evidence="15 16">KACC 14949</strain>
    </source>
</reference>
<evidence type="ECO:0000256" key="3">
    <source>
        <dbReference type="ARBA" id="ARBA00022630"/>
    </source>
</evidence>
<evidence type="ECO:0000256" key="11">
    <source>
        <dbReference type="ARBA" id="ARBA00060924"/>
    </source>
</evidence>
<dbReference type="SUPFAM" id="SSF56176">
    <property type="entry name" value="FAD-binding/transporter-associated domain-like"/>
    <property type="match status" value="1"/>
</dbReference>
<evidence type="ECO:0000256" key="8">
    <source>
        <dbReference type="ARBA" id="ARBA00023014"/>
    </source>
</evidence>
<dbReference type="InterPro" id="IPR009051">
    <property type="entry name" value="Helical_ferredxn"/>
</dbReference>
<dbReference type="GO" id="GO:0071949">
    <property type="term" value="F:FAD binding"/>
    <property type="evidence" value="ECO:0007669"/>
    <property type="project" value="InterPro"/>
</dbReference>
<dbReference type="InterPro" id="IPR006094">
    <property type="entry name" value="Oxid_FAD_bind_N"/>
</dbReference>
<keyword evidence="3" id="KW-0285">Flavoprotein</keyword>
<dbReference type="InterPro" id="IPR017900">
    <property type="entry name" value="4Fe4S_Fe_S_CS"/>
</dbReference>
<organism evidence="15 16">
    <name type="scientific">Sphingomonas ginsenosidimutans</name>
    <dbReference type="NCBI Taxonomy" id="862134"/>
    <lineage>
        <taxon>Bacteria</taxon>
        <taxon>Pseudomonadati</taxon>
        <taxon>Pseudomonadota</taxon>
        <taxon>Alphaproteobacteria</taxon>
        <taxon>Sphingomonadales</taxon>
        <taxon>Sphingomonadaceae</taxon>
        <taxon>Sphingomonas</taxon>
    </lineage>
</organism>
<dbReference type="GO" id="GO:0051990">
    <property type="term" value="F:(R)-2-hydroxyglutarate dehydrogenase activity"/>
    <property type="evidence" value="ECO:0007669"/>
    <property type="project" value="UniProtKB-EC"/>
</dbReference>
<dbReference type="Pfam" id="PF13183">
    <property type="entry name" value="Fer4_8"/>
    <property type="match status" value="1"/>
</dbReference>
<evidence type="ECO:0000256" key="12">
    <source>
        <dbReference type="ARBA" id="ARBA00067680"/>
    </source>
</evidence>
<protein>
    <recommendedName>
        <fullName evidence="12">D-2-hydroxyglutarate dehydrogenase</fullName>
        <ecNumber evidence="9">1.1.99.39</ecNumber>
    </recommendedName>
</protein>
<dbReference type="PANTHER" id="PTHR11748">
    <property type="entry name" value="D-LACTATE DEHYDROGENASE"/>
    <property type="match status" value="1"/>
</dbReference>
<evidence type="ECO:0000256" key="4">
    <source>
        <dbReference type="ARBA" id="ARBA00022723"/>
    </source>
</evidence>
<name>A0A2A4I1B6_9SPHN</name>
<dbReference type="GO" id="GO:0008720">
    <property type="term" value="F:D-lactate dehydrogenase (NAD+) activity"/>
    <property type="evidence" value="ECO:0007669"/>
    <property type="project" value="TreeGrafter"/>
</dbReference>
<keyword evidence="6" id="KW-0560">Oxidoreductase</keyword>
<dbReference type="PANTHER" id="PTHR11748:SF119">
    <property type="entry name" value="D-2-HYDROXYGLUTARATE DEHYDROGENASE"/>
    <property type="match status" value="1"/>
</dbReference>
<dbReference type="GO" id="GO:1903457">
    <property type="term" value="P:lactate catabolic process"/>
    <property type="evidence" value="ECO:0007669"/>
    <property type="project" value="TreeGrafter"/>
</dbReference>
<gene>
    <name evidence="15" type="ORF">COA17_00370</name>
</gene>
<dbReference type="PROSITE" id="PS51387">
    <property type="entry name" value="FAD_PCMH"/>
    <property type="match status" value="1"/>
</dbReference>
<dbReference type="InterPro" id="IPR016164">
    <property type="entry name" value="FAD-linked_Oxase-like_C"/>
</dbReference>
<evidence type="ECO:0000256" key="9">
    <source>
        <dbReference type="ARBA" id="ARBA00039003"/>
    </source>
</evidence>
<evidence type="ECO:0000256" key="5">
    <source>
        <dbReference type="ARBA" id="ARBA00022827"/>
    </source>
</evidence>
<evidence type="ECO:0000259" key="14">
    <source>
        <dbReference type="PROSITE" id="PS51387"/>
    </source>
</evidence>
<evidence type="ECO:0000313" key="16">
    <source>
        <dbReference type="Proteomes" id="UP000218784"/>
    </source>
</evidence>
<dbReference type="Pfam" id="PF02913">
    <property type="entry name" value="FAD-oxidase_C"/>
    <property type="match status" value="1"/>
</dbReference>
<comment type="similarity">
    <text evidence="11">In the N-terminal section; belongs to the FAD-binding oxidoreductase/transferase type 4 family.</text>
</comment>
<dbReference type="GO" id="GO:0004458">
    <property type="term" value="F:D-lactate dehydrogenase (cytochrome) activity"/>
    <property type="evidence" value="ECO:0007669"/>
    <property type="project" value="TreeGrafter"/>
</dbReference>
<dbReference type="InterPro" id="IPR016169">
    <property type="entry name" value="FAD-bd_PCMH_sub2"/>
</dbReference>
<dbReference type="EC" id="1.1.99.39" evidence="9"/>
<dbReference type="InterPro" id="IPR016166">
    <property type="entry name" value="FAD-bd_PCMH"/>
</dbReference>